<dbReference type="SUPFAM" id="SSF46689">
    <property type="entry name" value="Homeodomain-like"/>
    <property type="match status" value="1"/>
</dbReference>
<evidence type="ECO:0000313" key="4">
    <source>
        <dbReference type="EMBL" id="MBB4807276.1"/>
    </source>
</evidence>
<gene>
    <name evidence="4" type="ORF">HNP38_002580</name>
</gene>
<dbReference type="Pfam" id="PF12833">
    <property type="entry name" value="HTH_18"/>
    <property type="match status" value="1"/>
</dbReference>
<dbReference type="InterPro" id="IPR029062">
    <property type="entry name" value="Class_I_gatase-like"/>
</dbReference>
<feature type="domain" description="HTH araC/xylS-type" evidence="3">
    <location>
        <begin position="219"/>
        <end position="308"/>
    </location>
</feature>
<dbReference type="GO" id="GO:0043565">
    <property type="term" value="F:sequence-specific DNA binding"/>
    <property type="evidence" value="ECO:0007669"/>
    <property type="project" value="InterPro"/>
</dbReference>
<dbReference type="EMBL" id="JACHLE010000003">
    <property type="protein sequence ID" value="MBB4807276.1"/>
    <property type="molecule type" value="Genomic_DNA"/>
</dbReference>
<dbReference type="Gene3D" id="1.10.10.60">
    <property type="entry name" value="Homeodomain-like"/>
    <property type="match status" value="1"/>
</dbReference>
<dbReference type="AlphaFoldDB" id="A0A840KDN8"/>
<proteinExistence type="predicted"/>
<dbReference type="RefSeq" id="WP_184190038.1">
    <property type="nucleotide sequence ID" value="NZ_JACHLE010000003.1"/>
</dbReference>
<dbReference type="PANTHER" id="PTHR43130">
    <property type="entry name" value="ARAC-FAMILY TRANSCRIPTIONAL REGULATOR"/>
    <property type="match status" value="1"/>
</dbReference>
<organism evidence="4 5">
    <name type="scientific">Chryseobacterium defluvii</name>
    <dbReference type="NCBI Taxonomy" id="160396"/>
    <lineage>
        <taxon>Bacteria</taxon>
        <taxon>Pseudomonadati</taxon>
        <taxon>Bacteroidota</taxon>
        <taxon>Flavobacteriia</taxon>
        <taxon>Flavobacteriales</taxon>
        <taxon>Weeksellaceae</taxon>
        <taxon>Chryseobacterium group</taxon>
        <taxon>Chryseobacterium</taxon>
    </lineage>
</organism>
<protein>
    <submittedName>
        <fullName evidence="4">Transcriptional regulator GlxA family with amidase domain</fullName>
    </submittedName>
</protein>
<reference evidence="4 5" key="1">
    <citation type="submission" date="2020-08" db="EMBL/GenBank/DDBJ databases">
        <title>Functional genomics of gut bacteria from endangered species of beetles.</title>
        <authorList>
            <person name="Carlos-Shanley C."/>
        </authorList>
    </citation>
    <scope>NUCLEOTIDE SEQUENCE [LARGE SCALE GENOMIC DNA]</scope>
    <source>
        <strain evidence="4 5">S00151</strain>
    </source>
</reference>
<evidence type="ECO:0000313" key="5">
    <source>
        <dbReference type="Proteomes" id="UP000592180"/>
    </source>
</evidence>
<accession>A0A840KDN8</accession>
<evidence type="ECO:0000256" key="2">
    <source>
        <dbReference type="ARBA" id="ARBA00023163"/>
    </source>
</evidence>
<dbReference type="PANTHER" id="PTHR43130:SF3">
    <property type="entry name" value="HTH-TYPE TRANSCRIPTIONAL REGULATOR RV1931C"/>
    <property type="match status" value="1"/>
</dbReference>
<dbReference type="Gene3D" id="3.40.50.880">
    <property type="match status" value="1"/>
</dbReference>
<dbReference type="InterPro" id="IPR052158">
    <property type="entry name" value="INH-QAR"/>
</dbReference>
<dbReference type="InterPro" id="IPR002818">
    <property type="entry name" value="DJ-1/PfpI"/>
</dbReference>
<keyword evidence="2" id="KW-0804">Transcription</keyword>
<name>A0A840KDN8_9FLAO</name>
<dbReference type="SUPFAM" id="SSF52317">
    <property type="entry name" value="Class I glutamine amidotransferase-like"/>
    <property type="match status" value="1"/>
</dbReference>
<comment type="caution">
    <text evidence="4">The sequence shown here is derived from an EMBL/GenBank/DDBJ whole genome shotgun (WGS) entry which is preliminary data.</text>
</comment>
<keyword evidence="1" id="KW-0805">Transcription regulation</keyword>
<dbReference type="InterPro" id="IPR018060">
    <property type="entry name" value="HTH_AraC"/>
</dbReference>
<evidence type="ECO:0000256" key="1">
    <source>
        <dbReference type="ARBA" id="ARBA00023015"/>
    </source>
</evidence>
<dbReference type="InterPro" id="IPR009057">
    <property type="entry name" value="Homeodomain-like_sf"/>
</dbReference>
<dbReference type="GO" id="GO:0003700">
    <property type="term" value="F:DNA-binding transcription factor activity"/>
    <property type="evidence" value="ECO:0007669"/>
    <property type="project" value="InterPro"/>
</dbReference>
<dbReference type="PROSITE" id="PS01124">
    <property type="entry name" value="HTH_ARAC_FAMILY_2"/>
    <property type="match status" value="1"/>
</dbReference>
<dbReference type="Pfam" id="PF01965">
    <property type="entry name" value="DJ-1_PfpI"/>
    <property type="match status" value="1"/>
</dbReference>
<sequence length="308" mass="34955">MATKFIFLLLPQVHILDIAGPDQAIHEAIDFNADFEIEYCGIGKNVVSTSGLPFGTVKHFSEIQFKKGDFLIVPGCDYSYLSSNEFLRQKELFNWINYLYNHNVAICSICTGAFVLAESGLLNGKNCTTHFKKTGELQKRYLKIKVVENILFTDQNNIYTSAGIASGIDLILHIIEKLKGSHMSHLVARELVIFSRRNGNDSQESEFLKFRNHIHTGIHKTQDFILENISRKNSLYDLAEIAAMSERNFTRIFKKETGVTVNEYINVIRKAKAVELKKNPNLSKIEIANKVGLQSEKHLSRILTIDTK</sequence>
<keyword evidence="5" id="KW-1185">Reference proteome</keyword>
<dbReference type="Proteomes" id="UP000592180">
    <property type="component" value="Unassembled WGS sequence"/>
</dbReference>
<dbReference type="SMART" id="SM00342">
    <property type="entry name" value="HTH_ARAC"/>
    <property type="match status" value="1"/>
</dbReference>
<evidence type="ECO:0000259" key="3">
    <source>
        <dbReference type="PROSITE" id="PS01124"/>
    </source>
</evidence>